<dbReference type="EMBL" id="KQ976438">
    <property type="protein sequence ID" value="KYM86882.1"/>
    <property type="molecule type" value="Genomic_DNA"/>
</dbReference>
<accession>A0A195BNE1</accession>
<proteinExistence type="predicted"/>
<organism evidence="2 3">
    <name type="scientific">Atta colombica</name>
    <dbReference type="NCBI Taxonomy" id="520822"/>
    <lineage>
        <taxon>Eukaryota</taxon>
        <taxon>Metazoa</taxon>
        <taxon>Ecdysozoa</taxon>
        <taxon>Arthropoda</taxon>
        <taxon>Hexapoda</taxon>
        <taxon>Insecta</taxon>
        <taxon>Pterygota</taxon>
        <taxon>Neoptera</taxon>
        <taxon>Endopterygota</taxon>
        <taxon>Hymenoptera</taxon>
        <taxon>Apocrita</taxon>
        <taxon>Aculeata</taxon>
        <taxon>Formicoidea</taxon>
        <taxon>Formicidae</taxon>
        <taxon>Myrmicinae</taxon>
        <taxon>Atta</taxon>
    </lineage>
</organism>
<feature type="region of interest" description="Disordered" evidence="1">
    <location>
        <begin position="1"/>
        <end position="49"/>
    </location>
</feature>
<evidence type="ECO:0000256" key="1">
    <source>
        <dbReference type="SAM" id="MobiDB-lite"/>
    </source>
</evidence>
<reference evidence="2 3" key="1">
    <citation type="submission" date="2015-09" db="EMBL/GenBank/DDBJ databases">
        <title>Atta colombica WGS genome.</title>
        <authorList>
            <person name="Nygaard S."/>
            <person name="Hu H."/>
            <person name="Boomsma J."/>
            <person name="Zhang G."/>
        </authorList>
    </citation>
    <scope>NUCLEOTIDE SEQUENCE [LARGE SCALE GENOMIC DNA]</scope>
    <source>
        <strain evidence="2">Treedump-2</strain>
        <tissue evidence="2">Whole body</tissue>
    </source>
</reference>
<dbReference type="AlphaFoldDB" id="A0A195BNE1"/>
<keyword evidence="3" id="KW-1185">Reference proteome</keyword>
<evidence type="ECO:0000313" key="2">
    <source>
        <dbReference type="EMBL" id="KYM86882.1"/>
    </source>
</evidence>
<name>A0A195BNE1_9HYME</name>
<gene>
    <name evidence="2" type="ORF">ALC53_03805</name>
</gene>
<dbReference type="Proteomes" id="UP000078540">
    <property type="component" value="Unassembled WGS sequence"/>
</dbReference>
<sequence>MAIHPYVRDTPLPRSRPSSLDGPSPLNRPLRFSRGRDFPGANNGANDNGRDHSYLERIIAIMGEVVRDSGSSDGPASLGCKEAIQNTPSKILLGYKQKNRGDERLKVLLIWKNKCNFIEQKELARDIANKKLREYNRRFYNERYKKLTLYSKDNYILVQTIIKESWYQQVLNNNRYIIKNILDFNISSRLYDTILSFDKLKPWVKPTIQFFRI</sequence>
<evidence type="ECO:0000313" key="3">
    <source>
        <dbReference type="Proteomes" id="UP000078540"/>
    </source>
</evidence>
<protein>
    <submittedName>
        <fullName evidence="2">Uncharacterized protein</fullName>
    </submittedName>
</protein>
<dbReference type="STRING" id="520822.A0A195BNE1"/>